<reference evidence="2" key="1">
    <citation type="journal article" date="2022" name="Mol. Ecol. Resour.">
        <title>The genomes of chicory, endive, great burdock and yacon provide insights into Asteraceae palaeo-polyploidization history and plant inulin production.</title>
        <authorList>
            <person name="Fan W."/>
            <person name="Wang S."/>
            <person name="Wang H."/>
            <person name="Wang A."/>
            <person name="Jiang F."/>
            <person name="Liu H."/>
            <person name="Zhao H."/>
            <person name="Xu D."/>
            <person name="Zhang Y."/>
        </authorList>
    </citation>
    <scope>NUCLEOTIDE SEQUENCE [LARGE SCALE GENOMIC DNA]</scope>
    <source>
        <strain evidence="2">cv. Niubang</strain>
    </source>
</reference>
<accession>A0ACB9CJS3</accession>
<dbReference type="Proteomes" id="UP001055879">
    <property type="component" value="Linkage Group LG04"/>
</dbReference>
<sequence>MKTKGVIAFFLAILFALALISSSITIAQAQTPPGRGPVRPQTPGQGCSGGWVALISSSVTIVQAQPQPGTRPTLSPPPNQGCSGGWGAWGGPCT</sequence>
<gene>
    <name evidence="1" type="ORF">L6452_14044</name>
</gene>
<evidence type="ECO:0000313" key="2">
    <source>
        <dbReference type="Proteomes" id="UP001055879"/>
    </source>
</evidence>
<dbReference type="EMBL" id="CM042050">
    <property type="protein sequence ID" value="KAI3734573.1"/>
    <property type="molecule type" value="Genomic_DNA"/>
</dbReference>
<comment type="caution">
    <text evidence="1">The sequence shown here is derived from an EMBL/GenBank/DDBJ whole genome shotgun (WGS) entry which is preliminary data.</text>
</comment>
<proteinExistence type="predicted"/>
<protein>
    <submittedName>
        <fullName evidence="1">Uncharacterized protein</fullName>
    </submittedName>
</protein>
<name>A0ACB9CJS3_ARCLA</name>
<evidence type="ECO:0000313" key="1">
    <source>
        <dbReference type="EMBL" id="KAI3734573.1"/>
    </source>
</evidence>
<organism evidence="1 2">
    <name type="scientific">Arctium lappa</name>
    <name type="common">Greater burdock</name>
    <name type="synonym">Lappa major</name>
    <dbReference type="NCBI Taxonomy" id="4217"/>
    <lineage>
        <taxon>Eukaryota</taxon>
        <taxon>Viridiplantae</taxon>
        <taxon>Streptophyta</taxon>
        <taxon>Embryophyta</taxon>
        <taxon>Tracheophyta</taxon>
        <taxon>Spermatophyta</taxon>
        <taxon>Magnoliopsida</taxon>
        <taxon>eudicotyledons</taxon>
        <taxon>Gunneridae</taxon>
        <taxon>Pentapetalae</taxon>
        <taxon>asterids</taxon>
        <taxon>campanulids</taxon>
        <taxon>Asterales</taxon>
        <taxon>Asteraceae</taxon>
        <taxon>Carduoideae</taxon>
        <taxon>Cardueae</taxon>
        <taxon>Arctiinae</taxon>
        <taxon>Arctium</taxon>
    </lineage>
</organism>
<keyword evidence="2" id="KW-1185">Reference proteome</keyword>
<reference evidence="1 2" key="2">
    <citation type="journal article" date="2022" name="Mol. Ecol. Resour.">
        <title>The genomes of chicory, endive, great burdock and yacon provide insights into Asteraceae paleo-polyploidization history and plant inulin production.</title>
        <authorList>
            <person name="Fan W."/>
            <person name="Wang S."/>
            <person name="Wang H."/>
            <person name="Wang A."/>
            <person name="Jiang F."/>
            <person name="Liu H."/>
            <person name="Zhao H."/>
            <person name="Xu D."/>
            <person name="Zhang Y."/>
        </authorList>
    </citation>
    <scope>NUCLEOTIDE SEQUENCE [LARGE SCALE GENOMIC DNA]</scope>
    <source>
        <strain evidence="2">cv. Niubang</strain>
    </source>
</reference>